<evidence type="ECO:0000313" key="4">
    <source>
        <dbReference type="Proteomes" id="UP001279734"/>
    </source>
</evidence>
<keyword evidence="1" id="KW-0812">Transmembrane</keyword>
<dbReference type="EMBL" id="BSYO01000001">
    <property type="protein sequence ID" value="GMG98583.1"/>
    <property type="molecule type" value="Genomic_DNA"/>
</dbReference>
<dbReference type="PANTHER" id="PTHR43592:SF4">
    <property type="entry name" value="CAAX AMINO TERMINAL PROTEASE FAMILY PROTEIN"/>
    <property type="match status" value="1"/>
</dbReference>
<comment type="caution">
    <text evidence="3">The sequence shown here is derived from an EMBL/GenBank/DDBJ whole genome shotgun (WGS) entry which is preliminary data.</text>
</comment>
<gene>
    <name evidence="3" type="ORF">Nepgr_000423</name>
</gene>
<feature type="domain" description="CAAX prenyl protease 2/Lysostaphin resistance protein A-like" evidence="2">
    <location>
        <begin position="232"/>
        <end position="317"/>
    </location>
</feature>
<keyword evidence="1" id="KW-1133">Transmembrane helix</keyword>
<feature type="transmembrane region" description="Helical" evidence="1">
    <location>
        <begin position="283"/>
        <end position="301"/>
    </location>
</feature>
<keyword evidence="1" id="KW-0472">Membrane</keyword>
<dbReference type="GO" id="GO:0080120">
    <property type="term" value="P:CAAX-box protein maturation"/>
    <property type="evidence" value="ECO:0007669"/>
    <property type="project" value="UniProtKB-ARBA"/>
</dbReference>
<evidence type="ECO:0000256" key="1">
    <source>
        <dbReference type="SAM" id="Phobius"/>
    </source>
</evidence>
<dbReference type="InterPro" id="IPR003675">
    <property type="entry name" value="Rce1/LyrA-like_dom"/>
</dbReference>
<dbReference type="AlphaFoldDB" id="A0AAD3P6B7"/>
<feature type="transmembrane region" description="Helical" evidence="1">
    <location>
        <begin position="107"/>
        <end position="129"/>
    </location>
</feature>
<reference evidence="3" key="1">
    <citation type="submission" date="2023-05" db="EMBL/GenBank/DDBJ databases">
        <title>Nepenthes gracilis genome sequencing.</title>
        <authorList>
            <person name="Fukushima K."/>
        </authorList>
    </citation>
    <scope>NUCLEOTIDE SEQUENCE</scope>
    <source>
        <strain evidence="3">SING2019-196</strain>
    </source>
</reference>
<accession>A0AAD3P6B7</accession>
<evidence type="ECO:0000259" key="2">
    <source>
        <dbReference type="Pfam" id="PF02517"/>
    </source>
</evidence>
<dbReference type="Pfam" id="PF02517">
    <property type="entry name" value="Rce1-like"/>
    <property type="match status" value="1"/>
</dbReference>
<evidence type="ECO:0000313" key="3">
    <source>
        <dbReference type="EMBL" id="GMG98583.1"/>
    </source>
</evidence>
<protein>
    <recommendedName>
        <fullName evidence="2">CAAX prenyl protease 2/Lysostaphin resistance protein A-like domain-containing protein</fullName>
    </recommendedName>
</protein>
<dbReference type="Proteomes" id="UP001279734">
    <property type="component" value="Unassembled WGS sequence"/>
</dbReference>
<proteinExistence type="predicted"/>
<name>A0AAD3P6B7_NEPGR</name>
<sequence length="325" mass="36064">MAVPLHLPYPVRSLPAKLAIHIDAPLCLSAKDVMVSYVFNSKVGYRASLYCCSSNNDNHIQISKLDYRASLCCCSSNNDNHHQIFEGFSVLDSDIPWESGSVWRTMALYLFSIHIPLSFGGLSVVSQILHQPNLSPETKVLSVLVIQTLELFSALLLLQFITKPSRNLGSLFKLQNLPNERNWLLAAVLGFLFLILVIFLTSYLADRVFGTKAVNNPMLKEILYGGKVPETACILIYCFVTPLLEEIVYRGFLLTSLASMMKWHEAVVISSAIFSLAHLSGENFLQLFMIGAALGCCYCWTGNLGSSTVLHSLYNALILLVTYLA</sequence>
<feature type="transmembrane region" description="Helical" evidence="1">
    <location>
        <begin position="183"/>
        <end position="204"/>
    </location>
</feature>
<dbReference type="GO" id="GO:0004175">
    <property type="term" value="F:endopeptidase activity"/>
    <property type="evidence" value="ECO:0007669"/>
    <property type="project" value="UniProtKB-ARBA"/>
</dbReference>
<feature type="transmembrane region" description="Helical" evidence="1">
    <location>
        <begin position="141"/>
        <end position="162"/>
    </location>
</feature>
<organism evidence="3 4">
    <name type="scientific">Nepenthes gracilis</name>
    <name type="common">Slender pitcher plant</name>
    <dbReference type="NCBI Taxonomy" id="150966"/>
    <lineage>
        <taxon>Eukaryota</taxon>
        <taxon>Viridiplantae</taxon>
        <taxon>Streptophyta</taxon>
        <taxon>Embryophyta</taxon>
        <taxon>Tracheophyta</taxon>
        <taxon>Spermatophyta</taxon>
        <taxon>Magnoliopsida</taxon>
        <taxon>eudicotyledons</taxon>
        <taxon>Gunneridae</taxon>
        <taxon>Pentapetalae</taxon>
        <taxon>Caryophyllales</taxon>
        <taxon>Nepenthaceae</taxon>
        <taxon>Nepenthes</taxon>
    </lineage>
</organism>
<keyword evidence="4" id="KW-1185">Reference proteome</keyword>
<dbReference type="PANTHER" id="PTHR43592">
    <property type="entry name" value="CAAX AMINO TERMINAL PROTEASE"/>
    <property type="match status" value="1"/>
</dbReference>